<evidence type="ECO:0000313" key="2">
    <source>
        <dbReference type="EMBL" id="GAA2535960.1"/>
    </source>
</evidence>
<organism evidence="2 3">
    <name type="scientific">Streptomyces levis</name>
    <dbReference type="NCBI Taxonomy" id="285566"/>
    <lineage>
        <taxon>Bacteria</taxon>
        <taxon>Bacillati</taxon>
        <taxon>Actinomycetota</taxon>
        <taxon>Actinomycetes</taxon>
        <taxon>Kitasatosporales</taxon>
        <taxon>Streptomycetaceae</taxon>
        <taxon>Streptomyces</taxon>
    </lineage>
</organism>
<protein>
    <submittedName>
        <fullName evidence="2">Uncharacterized protein</fullName>
    </submittedName>
</protein>
<comment type="caution">
    <text evidence="2">The sequence shown here is derived from an EMBL/GenBank/DDBJ whole genome shotgun (WGS) entry which is preliminary data.</text>
</comment>
<dbReference type="RefSeq" id="WP_344537892.1">
    <property type="nucleotide sequence ID" value="NZ_BAAATM010000012.1"/>
</dbReference>
<feature type="transmembrane region" description="Helical" evidence="1">
    <location>
        <begin position="12"/>
        <end position="32"/>
    </location>
</feature>
<keyword evidence="3" id="KW-1185">Reference proteome</keyword>
<sequence>MARTLTRHGKVLVLAAAGLATVTLIALAPLLLQAAAPAGTDWGKISDISQTYGASLSAVALLGVATGLVYQARQTAVATEDAYRASHRQLIMMSMDDPDLMVCWEPLPVRVSHLEAKRIYFTNLITSSWFTDYQLKRLNDDGLRVLLRAHFGGEVARKHWEISRIHRRQINEALGDSRALRFVTLVDEVYEQAVSAGPATPSSAYFSAS</sequence>
<proteinExistence type="predicted"/>
<evidence type="ECO:0000313" key="3">
    <source>
        <dbReference type="Proteomes" id="UP001501095"/>
    </source>
</evidence>
<dbReference type="InterPro" id="IPR045728">
    <property type="entry name" value="DUF6082"/>
</dbReference>
<name>A0ABN3NUK7_9ACTN</name>
<dbReference type="EMBL" id="BAAATM010000012">
    <property type="protein sequence ID" value="GAA2535960.1"/>
    <property type="molecule type" value="Genomic_DNA"/>
</dbReference>
<feature type="transmembrane region" description="Helical" evidence="1">
    <location>
        <begin position="52"/>
        <end position="70"/>
    </location>
</feature>
<dbReference type="Pfam" id="PF19560">
    <property type="entry name" value="DUF6082"/>
    <property type="match status" value="1"/>
</dbReference>
<reference evidence="2 3" key="1">
    <citation type="journal article" date="2019" name="Int. J. Syst. Evol. Microbiol.">
        <title>The Global Catalogue of Microorganisms (GCM) 10K type strain sequencing project: providing services to taxonomists for standard genome sequencing and annotation.</title>
        <authorList>
            <consortium name="The Broad Institute Genomics Platform"/>
            <consortium name="The Broad Institute Genome Sequencing Center for Infectious Disease"/>
            <person name="Wu L."/>
            <person name="Ma J."/>
        </authorList>
    </citation>
    <scope>NUCLEOTIDE SEQUENCE [LARGE SCALE GENOMIC DNA]</scope>
    <source>
        <strain evidence="2 3">JCM 6924</strain>
    </source>
</reference>
<dbReference type="Proteomes" id="UP001501095">
    <property type="component" value="Unassembled WGS sequence"/>
</dbReference>
<keyword evidence="1" id="KW-1133">Transmembrane helix</keyword>
<accession>A0ABN3NUK7</accession>
<keyword evidence="1" id="KW-0472">Membrane</keyword>
<keyword evidence="1" id="KW-0812">Transmembrane</keyword>
<evidence type="ECO:0000256" key="1">
    <source>
        <dbReference type="SAM" id="Phobius"/>
    </source>
</evidence>
<gene>
    <name evidence="2" type="ORF">GCM10010423_35990</name>
</gene>